<dbReference type="OrthoDB" id="278480at2"/>
<dbReference type="EMBL" id="PUIA01000037">
    <property type="protein sequence ID" value="PQO31140.1"/>
    <property type="molecule type" value="Genomic_DNA"/>
</dbReference>
<proteinExistence type="predicted"/>
<sequence length="277" mass="29802">MVFQHIEKLKQEYTDKYVTIAHMVPELKRFEGRTGIVRTVNMSGRALVEFLGTTDISWYDIDIDYLKIVDRPPETVSEKAPGKKVAANDATPEKPSAKTPNKSVSGASTADILAMARGKKPAETNPKKQSTADILAAARGKKKPAEEEQTDQAISTAEKLALLRGEKKAASTSDTTEKKKPSTADILAMARGNKSAETKKEAPSPQGEQELSTAEKLALLRDEKQTKPAQSKAPTGENPPNKPSTADILAMARAQKNKDGGKPTGSNPDSQSDSSES</sequence>
<dbReference type="Proteomes" id="UP000240009">
    <property type="component" value="Unassembled WGS sequence"/>
</dbReference>
<reference evidence="2 3" key="1">
    <citation type="submission" date="2018-02" db="EMBL/GenBank/DDBJ databases">
        <title>Comparative genomes isolates from brazilian mangrove.</title>
        <authorList>
            <person name="Araujo J.E."/>
            <person name="Taketani R.G."/>
            <person name="Silva M.C.P."/>
            <person name="Loureco M.V."/>
            <person name="Andreote F.D."/>
        </authorList>
    </citation>
    <scope>NUCLEOTIDE SEQUENCE [LARGE SCALE GENOMIC DNA]</scope>
    <source>
        <strain evidence="2 3">HEX-2 MGV</strain>
    </source>
</reference>
<name>A0A2S8FGC8_9BACT</name>
<comment type="caution">
    <text evidence="2">The sequence shown here is derived from an EMBL/GenBank/DDBJ whole genome shotgun (WGS) entry which is preliminary data.</text>
</comment>
<evidence type="ECO:0000313" key="3">
    <source>
        <dbReference type="Proteomes" id="UP000240009"/>
    </source>
</evidence>
<feature type="region of interest" description="Disordered" evidence="1">
    <location>
        <begin position="74"/>
        <end position="277"/>
    </location>
</feature>
<organism evidence="2 3">
    <name type="scientific">Blastopirellula marina</name>
    <dbReference type="NCBI Taxonomy" id="124"/>
    <lineage>
        <taxon>Bacteria</taxon>
        <taxon>Pseudomonadati</taxon>
        <taxon>Planctomycetota</taxon>
        <taxon>Planctomycetia</taxon>
        <taxon>Pirellulales</taxon>
        <taxon>Pirellulaceae</taxon>
        <taxon>Blastopirellula</taxon>
    </lineage>
</organism>
<feature type="compositionally biased region" description="Basic and acidic residues" evidence="1">
    <location>
        <begin position="164"/>
        <end position="182"/>
    </location>
</feature>
<gene>
    <name evidence="2" type="ORF">C5Y96_12360</name>
</gene>
<dbReference type="AlphaFoldDB" id="A0A2S8FGC8"/>
<dbReference type="RefSeq" id="WP_105353642.1">
    <property type="nucleotide sequence ID" value="NZ_PUIA01000037.1"/>
</dbReference>
<feature type="compositionally biased region" description="Low complexity" evidence="1">
    <location>
        <begin position="266"/>
        <end position="277"/>
    </location>
</feature>
<evidence type="ECO:0000256" key="1">
    <source>
        <dbReference type="SAM" id="MobiDB-lite"/>
    </source>
</evidence>
<protein>
    <submittedName>
        <fullName evidence="2">Uncharacterized protein</fullName>
    </submittedName>
</protein>
<evidence type="ECO:0000313" key="2">
    <source>
        <dbReference type="EMBL" id="PQO31140.1"/>
    </source>
</evidence>
<accession>A0A2S8FGC8</accession>
<feature type="compositionally biased region" description="Polar residues" evidence="1">
    <location>
        <begin position="98"/>
        <end position="108"/>
    </location>
</feature>